<dbReference type="RefSeq" id="WP_061253070.1">
    <property type="nucleotide sequence ID" value="NZ_JBFALK010000036.1"/>
</dbReference>
<dbReference type="GO" id="GO:0003677">
    <property type="term" value="F:DNA binding"/>
    <property type="evidence" value="ECO:0007669"/>
    <property type="project" value="UniProtKB-KW"/>
</dbReference>
<dbReference type="InterPro" id="IPR038056">
    <property type="entry name" value="YjbR-like_sf"/>
</dbReference>
<dbReference type="Gene3D" id="3.90.1150.30">
    <property type="match status" value="1"/>
</dbReference>
<gene>
    <name evidence="1" type="ORF">AB0I59_40200</name>
</gene>
<keyword evidence="2" id="KW-1185">Reference proteome</keyword>
<sequence length="120" mass="13322">MDNLHDQAAGVEEFLRLVRALPEAQVGAPANYVGIKVRGKGFAYLQEDTGIALVKVTMEEREALVGQDPEIFARSYTSGRFGWVQIRLDMVPPDELAELVTEAWCLTAPRRLVEEYEAAG</sequence>
<proteinExistence type="predicted"/>
<reference evidence="1 2" key="1">
    <citation type="submission" date="2024-06" db="EMBL/GenBank/DDBJ databases">
        <title>The Natural Products Discovery Center: Release of the First 8490 Sequenced Strains for Exploring Actinobacteria Biosynthetic Diversity.</title>
        <authorList>
            <person name="Kalkreuter E."/>
            <person name="Kautsar S.A."/>
            <person name="Yang D."/>
            <person name="Bader C.D."/>
            <person name="Teijaro C.N."/>
            <person name="Fluegel L."/>
            <person name="Davis C.M."/>
            <person name="Simpson J.R."/>
            <person name="Lauterbach L."/>
            <person name="Steele A.D."/>
            <person name="Gui C."/>
            <person name="Meng S."/>
            <person name="Li G."/>
            <person name="Viehrig K."/>
            <person name="Ye F."/>
            <person name="Su P."/>
            <person name="Kiefer A.F."/>
            <person name="Nichols A."/>
            <person name="Cepeda A.J."/>
            <person name="Yan W."/>
            <person name="Fan B."/>
            <person name="Jiang Y."/>
            <person name="Adhikari A."/>
            <person name="Zheng C.-J."/>
            <person name="Schuster L."/>
            <person name="Cowan T.M."/>
            <person name="Smanski M.J."/>
            <person name="Chevrette M.G."/>
            <person name="De Carvalho L.P.S."/>
            <person name="Shen B."/>
        </authorList>
    </citation>
    <scope>NUCLEOTIDE SEQUENCE [LARGE SCALE GENOMIC DNA]</scope>
    <source>
        <strain evidence="1 2">NPDC050100</strain>
    </source>
</reference>
<accession>A0ABV3GTA8</accession>
<dbReference type="EMBL" id="JBFALK010000036">
    <property type="protein sequence ID" value="MEV0974849.1"/>
    <property type="molecule type" value="Genomic_DNA"/>
</dbReference>
<dbReference type="SUPFAM" id="SSF142906">
    <property type="entry name" value="YjbR-like"/>
    <property type="match status" value="1"/>
</dbReference>
<dbReference type="Pfam" id="PF04237">
    <property type="entry name" value="YjbR"/>
    <property type="match status" value="1"/>
</dbReference>
<organism evidence="1 2">
    <name type="scientific">Microtetraspora glauca</name>
    <dbReference type="NCBI Taxonomy" id="1996"/>
    <lineage>
        <taxon>Bacteria</taxon>
        <taxon>Bacillati</taxon>
        <taxon>Actinomycetota</taxon>
        <taxon>Actinomycetes</taxon>
        <taxon>Streptosporangiales</taxon>
        <taxon>Streptosporangiaceae</taxon>
        <taxon>Microtetraspora</taxon>
    </lineage>
</organism>
<keyword evidence="1" id="KW-0238">DNA-binding</keyword>
<evidence type="ECO:0000313" key="2">
    <source>
        <dbReference type="Proteomes" id="UP001551675"/>
    </source>
</evidence>
<dbReference type="InterPro" id="IPR058532">
    <property type="entry name" value="YjbR/MT2646/Rv2570-like"/>
</dbReference>
<comment type="caution">
    <text evidence="1">The sequence shown here is derived from an EMBL/GenBank/DDBJ whole genome shotgun (WGS) entry which is preliminary data.</text>
</comment>
<dbReference type="Proteomes" id="UP001551675">
    <property type="component" value="Unassembled WGS sequence"/>
</dbReference>
<protein>
    <submittedName>
        <fullName evidence="1">MmcQ/YjbR family DNA-binding protein</fullName>
    </submittedName>
</protein>
<name>A0ABV3GTA8_MICGL</name>
<evidence type="ECO:0000313" key="1">
    <source>
        <dbReference type="EMBL" id="MEV0974849.1"/>
    </source>
</evidence>